<sequence length="86" mass="9201">METGEVGWGDQFGRARNVYPSKLKGLLQGGGGGAAVCAANLSVVRRKNKIADLVFGVAEKKMNRTRKASAMKSSCLSKPHVRLIQV</sequence>
<name>A0AAV4MS59_CAEEX</name>
<comment type="caution">
    <text evidence="1">The sequence shown here is derived from an EMBL/GenBank/DDBJ whole genome shotgun (WGS) entry which is preliminary data.</text>
</comment>
<evidence type="ECO:0000313" key="2">
    <source>
        <dbReference type="Proteomes" id="UP001054945"/>
    </source>
</evidence>
<dbReference type="EMBL" id="BPLR01020096">
    <property type="protein sequence ID" value="GIX74790.1"/>
    <property type="molecule type" value="Genomic_DNA"/>
</dbReference>
<dbReference type="AlphaFoldDB" id="A0AAV4MS59"/>
<accession>A0AAV4MS59</accession>
<organism evidence="1 2">
    <name type="scientific">Caerostris extrusa</name>
    <name type="common">Bark spider</name>
    <name type="synonym">Caerostris bankana</name>
    <dbReference type="NCBI Taxonomy" id="172846"/>
    <lineage>
        <taxon>Eukaryota</taxon>
        <taxon>Metazoa</taxon>
        <taxon>Ecdysozoa</taxon>
        <taxon>Arthropoda</taxon>
        <taxon>Chelicerata</taxon>
        <taxon>Arachnida</taxon>
        <taxon>Araneae</taxon>
        <taxon>Araneomorphae</taxon>
        <taxon>Entelegynae</taxon>
        <taxon>Araneoidea</taxon>
        <taxon>Araneidae</taxon>
        <taxon>Caerostris</taxon>
    </lineage>
</organism>
<reference evidence="1 2" key="1">
    <citation type="submission" date="2021-06" db="EMBL/GenBank/DDBJ databases">
        <title>Caerostris extrusa draft genome.</title>
        <authorList>
            <person name="Kono N."/>
            <person name="Arakawa K."/>
        </authorList>
    </citation>
    <scope>NUCLEOTIDE SEQUENCE [LARGE SCALE GENOMIC DNA]</scope>
</reference>
<keyword evidence="2" id="KW-1185">Reference proteome</keyword>
<gene>
    <name evidence="1" type="ORF">CEXT_300081</name>
</gene>
<evidence type="ECO:0000313" key="1">
    <source>
        <dbReference type="EMBL" id="GIX74790.1"/>
    </source>
</evidence>
<proteinExistence type="predicted"/>
<protein>
    <submittedName>
        <fullName evidence="1">Uncharacterized protein</fullName>
    </submittedName>
</protein>
<dbReference type="Proteomes" id="UP001054945">
    <property type="component" value="Unassembled WGS sequence"/>
</dbReference>